<dbReference type="Proteomes" id="UP001149165">
    <property type="component" value="Unassembled WGS sequence"/>
</dbReference>
<dbReference type="PANTHER" id="PTHR36206:SF12">
    <property type="entry name" value="ASPERCRYPTIN BIOSYNTHESIS CLUSTER-SPECIFIC TRANSCRIPTION REGULATOR ATNN-RELATED"/>
    <property type="match status" value="1"/>
</dbReference>
<keyword evidence="6" id="KW-0539">Nucleus</keyword>
<accession>A0A9W9FXH8</accession>
<keyword evidence="1" id="KW-0479">Metal-binding</keyword>
<reference evidence="7" key="1">
    <citation type="submission" date="2022-11" db="EMBL/GenBank/DDBJ databases">
        <authorList>
            <person name="Petersen C."/>
        </authorList>
    </citation>
    <scope>NUCLEOTIDE SEQUENCE</scope>
    <source>
        <strain evidence="7">IBT 30069</strain>
    </source>
</reference>
<keyword evidence="4" id="KW-0238">DNA-binding</keyword>
<organism evidence="7 8">
    <name type="scientific">Penicillium angulare</name>
    <dbReference type="NCBI Taxonomy" id="116970"/>
    <lineage>
        <taxon>Eukaryota</taxon>
        <taxon>Fungi</taxon>
        <taxon>Dikarya</taxon>
        <taxon>Ascomycota</taxon>
        <taxon>Pezizomycotina</taxon>
        <taxon>Eurotiomycetes</taxon>
        <taxon>Eurotiomycetidae</taxon>
        <taxon>Eurotiales</taxon>
        <taxon>Aspergillaceae</taxon>
        <taxon>Penicillium</taxon>
    </lineage>
</organism>
<comment type="caution">
    <text evidence="7">The sequence shown here is derived from an EMBL/GenBank/DDBJ whole genome shotgun (WGS) entry which is preliminary data.</text>
</comment>
<dbReference type="EMBL" id="JAPQKH010000003">
    <property type="protein sequence ID" value="KAJ5107810.1"/>
    <property type="molecule type" value="Genomic_DNA"/>
</dbReference>
<dbReference type="GO" id="GO:0003677">
    <property type="term" value="F:DNA binding"/>
    <property type="evidence" value="ECO:0007669"/>
    <property type="project" value="UniProtKB-KW"/>
</dbReference>
<evidence type="ECO:0000256" key="6">
    <source>
        <dbReference type="ARBA" id="ARBA00023242"/>
    </source>
</evidence>
<evidence type="ECO:0000256" key="5">
    <source>
        <dbReference type="ARBA" id="ARBA00023163"/>
    </source>
</evidence>
<dbReference type="AlphaFoldDB" id="A0A9W9FXH8"/>
<dbReference type="OrthoDB" id="2593732at2759"/>
<gene>
    <name evidence="7" type="ORF">N7456_004485</name>
</gene>
<sequence length="374" mass="41799">MPTPGASQPIDVCLVSCILFVCYEAMRGHYGAAITHITSGLKILSELRNTPSSSNYLKPSNVGRTTYVPIDVLCGIFSRLQAQAIVTVPEKSPSFEKIWPDRVVDLSQPVVFNSLAHAREMLEIHTYDYRQQSIKFLNQQIQGNWTDPTTSAEFVPPVSPEAVALRDTFLSVLDSWSTALDNYLRDHSASMTIRQQRGAAILKVRELDSFISLDVIPSIGGLAVDNQMLWDNYIPLFQRMVTLGESIIQWFPYSSLSSSPTNFSLDLGIVGTLFNVAARCRDPRIRRHAIRVLRAAAVQDGVWNSAVVADIAEKWVEIEEEGLGIIRSCADVPPDSRLIHFLPVFDVDQCSALVYFSFTLKIDSGSVRREVFQW</sequence>
<evidence type="ECO:0000256" key="1">
    <source>
        <dbReference type="ARBA" id="ARBA00022723"/>
    </source>
</evidence>
<keyword evidence="5" id="KW-0804">Transcription</keyword>
<protein>
    <submittedName>
        <fullName evidence="7">Uncharacterized protein</fullName>
    </submittedName>
</protein>
<name>A0A9W9FXH8_9EURO</name>
<evidence type="ECO:0000313" key="7">
    <source>
        <dbReference type="EMBL" id="KAJ5107810.1"/>
    </source>
</evidence>
<evidence type="ECO:0000256" key="2">
    <source>
        <dbReference type="ARBA" id="ARBA00022833"/>
    </source>
</evidence>
<keyword evidence="2" id="KW-0862">Zinc</keyword>
<proteinExistence type="predicted"/>
<keyword evidence="3" id="KW-0805">Transcription regulation</keyword>
<dbReference type="GO" id="GO:0046872">
    <property type="term" value="F:metal ion binding"/>
    <property type="evidence" value="ECO:0007669"/>
    <property type="project" value="UniProtKB-KW"/>
</dbReference>
<dbReference type="PANTHER" id="PTHR36206">
    <property type="entry name" value="ASPERCRYPTIN BIOSYNTHESIS CLUSTER-SPECIFIC TRANSCRIPTION REGULATOR ATNN-RELATED"/>
    <property type="match status" value="1"/>
</dbReference>
<evidence type="ECO:0000256" key="4">
    <source>
        <dbReference type="ARBA" id="ARBA00023125"/>
    </source>
</evidence>
<dbReference type="InterPro" id="IPR052360">
    <property type="entry name" value="Transcr_Regulatory_Proteins"/>
</dbReference>
<keyword evidence="8" id="KW-1185">Reference proteome</keyword>
<evidence type="ECO:0000313" key="8">
    <source>
        <dbReference type="Proteomes" id="UP001149165"/>
    </source>
</evidence>
<reference evidence="7" key="2">
    <citation type="journal article" date="2023" name="IMA Fungus">
        <title>Comparative genomic study of the Penicillium genus elucidates a diverse pangenome and 15 lateral gene transfer events.</title>
        <authorList>
            <person name="Petersen C."/>
            <person name="Sorensen T."/>
            <person name="Nielsen M.R."/>
            <person name="Sondergaard T.E."/>
            <person name="Sorensen J.L."/>
            <person name="Fitzpatrick D.A."/>
            <person name="Frisvad J.C."/>
            <person name="Nielsen K.L."/>
        </authorList>
    </citation>
    <scope>NUCLEOTIDE SEQUENCE</scope>
    <source>
        <strain evidence="7">IBT 30069</strain>
    </source>
</reference>
<evidence type="ECO:0000256" key="3">
    <source>
        <dbReference type="ARBA" id="ARBA00023015"/>
    </source>
</evidence>